<organism evidence="2 3">
    <name type="scientific">Nocardioides aquaticus</name>
    <dbReference type="NCBI Taxonomy" id="160826"/>
    <lineage>
        <taxon>Bacteria</taxon>
        <taxon>Bacillati</taxon>
        <taxon>Actinomycetota</taxon>
        <taxon>Actinomycetes</taxon>
        <taxon>Propionibacteriales</taxon>
        <taxon>Nocardioidaceae</taxon>
        <taxon>Nocardioides</taxon>
    </lineage>
</organism>
<feature type="region of interest" description="Disordered" evidence="1">
    <location>
        <begin position="1"/>
        <end position="24"/>
    </location>
</feature>
<name>A0ABX8ECD2_9ACTN</name>
<accession>A0ABX8ECD2</accession>
<dbReference type="Proteomes" id="UP000679307">
    <property type="component" value="Chromosome"/>
</dbReference>
<protein>
    <submittedName>
        <fullName evidence="2">Uncharacterized protein</fullName>
    </submittedName>
</protein>
<reference evidence="2 3" key="1">
    <citation type="submission" date="2021-05" db="EMBL/GenBank/DDBJ databases">
        <title>Complete genome of Nocardioides aquaticus KCTC 9944T isolated from meromictic and hypersaline Ekho Lake, Antarctica.</title>
        <authorList>
            <person name="Hwang K."/>
            <person name="Kim K.M."/>
            <person name="Choe H."/>
        </authorList>
    </citation>
    <scope>NUCLEOTIDE SEQUENCE [LARGE SCALE GENOMIC DNA]</scope>
    <source>
        <strain evidence="2 3">KCTC 9944</strain>
    </source>
</reference>
<gene>
    <name evidence="2" type="ORF">ENKNEFLB_00387</name>
</gene>
<evidence type="ECO:0000313" key="3">
    <source>
        <dbReference type="Proteomes" id="UP000679307"/>
    </source>
</evidence>
<dbReference type="EMBL" id="CP075371">
    <property type="protein sequence ID" value="QVT78015.1"/>
    <property type="molecule type" value="Genomic_DNA"/>
</dbReference>
<sequence length="204" mass="22603">MVADRGGQDEEEDGPVPRTGWRVVDRGNPRQVVLLAPSSRRPHHWWRAGLDRTEDGWRAHVSWAEPERPARSERGAGLRLDWPSSSLELPAAAVPDLQVRIGRYADDGTRLPLDWDPEDGTHVVGHVLDPTTEEPLPFQARQAFAGLGPAAAPDAAGDVWLPLRWTTYDVERLPPGDYRVRAQLSALPVHTPTVPLRVTPRPAT</sequence>
<evidence type="ECO:0000256" key="1">
    <source>
        <dbReference type="SAM" id="MobiDB-lite"/>
    </source>
</evidence>
<proteinExistence type="predicted"/>
<dbReference type="RefSeq" id="WP_214057659.1">
    <property type="nucleotide sequence ID" value="NZ_BAAAHS010000060.1"/>
</dbReference>
<evidence type="ECO:0000313" key="2">
    <source>
        <dbReference type="EMBL" id="QVT78015.1"/>
    </source>
</evidence>
<keyword evidence="3" id="KW-1185">Reference proteome</keyword>